<organism evidence="3 4">
    <name type="scientific">Pinctada imbricata</name>
    <name type="common">Atlantic pearl-oyster</name>
    <name type="synonym">Pinctada martensii</name>
    <dbReference type="NCBI Taxonomy" id="66713"/>
    <lineage>
        <taxon>Eukaryota</taxon>
        <taxon>Metazoa</taxon>
        <taxon>Spiralia</taxon>
        <taxon>Lophotrochozoa</taxon>
        <taxon>Mollusca</taxon>
        <taxon>Bivalvia</taxon>
        <taxon>Autobranchia</taxon>
        <taxon>Pteriomorphia</taxon>
        <taxon>Pterioida</taxon>
        <taxon>Pterioidea</taxon>
        <taxon>Pteriidae</taxon>
        <taxon>Pinctada</taxon>
    </lineage>
</organism>
<feature type="domain" description="PARP catalytic" evidence="2">
    <location>
        <begin position="1"/>
        <end position="176"/>
    </location>
</feature>
<gene>
    <name evidence="3" type="ORF">FSP39_003141</name>
</gene>
<proteinExistence type="predicted"/>
<dbReference type="Proteomes" id="UP001186944">
    <property type="component" value="Unassembled WGS sequence"/>
</dbReference>
<dbReference type="InterPro" id="IPR012317">
    <property type="entry name" value="Poly(ADP-ribose)pol_cat_dom"/>
</dbReference>
<evidence type="ECO:0000256" key="1">
    <source>
        <dbReference type="RuleBase" id="RU362114"/>
    </source>
</evidence>
<sequence length="176" mass="20249">MRKYVKHFDLYDVDDKTLSAIKNLLQDTWKTVGRGRDGRNLNHNGINVTKVERVENVNLFIKYNTNRRHMLKSQRPFRKLEDIPSSSGQILTMTKIDHLMLSDIDINRNECYLFHGTKNTFHENIMSKGLDPRLSSGGAMFGTGVYTAESPSKADHYTGRLLRTVSTLQSWTLRST</sequence>
<protein>
    <recommendedName>
        <fullName evidence="1">Poly [ADP-ribose] polymerase</fullName>
        <shortName evidence="1">PARP</shortName>
        <ecNumber evidence="1">2.4.2.-</ecNumber>
    </recommendedName>
</protein>
<dbReference type="PROSITE" id="PS51059">
    <property type="entry name" value="PARP_CATALYTIC"/>
    <property type="match status" value="1"/>
</dbReference>
<reference evidence="3" key="1">
    <citation type="submission" date="2019-08" db="EMBL/GenBank/DDBJ databases">
        <title>The improved chromosome-level genome for the pearl oyster Pinctada fucata martensii using PacBio sequencing and Hi-C.</title>
        <authorList>
            <person name="Zheng Z."/>
        </authorList>
    </citation>
    <scope>NUCLEOTIDE SEQUENCE</scope>
    <source>
        <strain evidence="3">ZZ-2019</strain>
        <tissue evidence="3">Adductor muscle</tissue>
    </source>
</reference>
<keyword evidence="1" id="KW-0328">Glycosyltransferase</keyword>
<keyword evidence="1" id="KW-0808">Transferase</keyword>
<keyword evidence="4" id="KW-1185">Reference proteome</keyword>
<dbReference type="PANTHER" id="PTHR45740:SF2">
    <property type="entry name" value="POLY [ADP-RIBOSE] POLYMERASE"/>
    <property type="match status" value="1"/>
</dbReference>
<dbReference type="AlphaFoldDB" id="A0AA89BYM5"/>
<dbReference type="GO" id="GO:0005634">
    <property type="term" value="C:nucleus"/>
    <property type="evidence" value="ECO:0007669"/>
    <property type="project" value="TreeGrafter"/>
</dbReference>
<dbReference type="InterPro" id="IPR051712">
    <property type="entry name" value="ARTD-AVP"/>
</dbReference>
<dbReference type="SUPFAM" id="SSF56399">
    <property type="entry name" value="ADP-ribosylation"/>
    <property type="match status" value="1"/>
</dbReference>
<keyword evidence="1" id="KW-0520">NAD</keyword>
<dbReference type="Pfam" id="PF00644">
    <property type="entry name" value="PARP"/>
    <property type="match status" value="1"/>
</dbReference>
<dbReference type="Gene3D" id="3.90.228.10">
    <property type="match status" value="1"/>
</dbReference>
<evidence type="ECO:0000313" key="4">
    <source>
        <dbReference type="Proteomes" id="UP001186944"/>
    </source>
</evidence>
<comment type="caution">
    <text evidence="3">The sequence shown here is derived from an EMBL/GenBank/DDBJ whole genome shotgun (WGS) entry which is preliminary data.</text>
</comment>
<accession>A0AA89BYM5</accession>
<dbReference type="PANTHER" id="PTHR45740">
    <property type="entry name" value="POLY [ADP-RIBOSE] POLYMERASE"/>
    <property type="match status" value="1"/>
</dbReference>
<name>A0AA89BYM5_PINIB</name>
<dbReference type="EMBL" id="VSWD01000006">
    <property type="protein sequence ID" value="KAK3099350.1"/>
    <property type="molecule type" value="Genomic_DNA"/>
</dbReference>
<dbReference type="EC" id="2.4.2.-" evidence="1"/>
<evidence type="ECO:0000313" key="3">
    <source>
        <dbReference type="EMBL" id="KAK3099350.1"/>
    </source>
</evidence>
<dbReference type="GO" id="GO:1990404">
    <property type="term" value="F:NAD+-protein mono-ADP-ribosyltransferase activity"/>
    <property type="evidence" value="ECO:0007669"/>
    <property type="project" value="TreeGrafter"/>
</dbReference>
<dbReference type="GO" id="GO:0003950">
    <property type="term" value="F:NAD+ poly-ADP-ribosyltransferase activity"/>
    <property type="evidence" value="ECO:0007669"/>
    <property type="project" value="UniProtKB-UniRule"/>
</dbReference>
<evidence type="ECO:0000259" key="2">
    <source>
        <dbReference type="PROSITE" id="PS51059"/>
    </source>
</evidence>